<evidence type="ECO:0000256" key="5">
    <source>
        <dbReference type="ARBA" id="ARBA00022989"/>
    </source>
</evidence>
<dbReference type="AlphaFoldDB" id="A0A3L7JUG8"/>
<feature type="transmembrane region" description="Helical" evidence="7">
    <location>
        <begin position="899"/>
        <end position="921"/>
    </location>
</feature>
<dbReference type="SUPFAM" id="SSF82866">
    <property type="entry name" value="Multidrug efflux transporter AcrB transmembrane domain"/>
    <property type="match status" value="2"/>
</dbReference>
<feature type="transmembrane region" description="Helical" evidence="7">
    <location>
        <begin position="186"/>
        <end position="202"/>
    </location>
</feature>
<evidence type="ECO:0000256" key="2">
    <source>
        <dbReference type="ARBA" id="ARBA00010157"/>
    </source>
</evidence>
<keyword evidence="5 7" id="KW-1133">Transmembrane helix</keyword>
<organism evidence="9 10">
    <name type="scientific">Falsibacillus albus</name>
    <dbReference type="NCBI Taxonomy" id="2478915"/>
    <lineage>
        <taxon>Bacteria</taxon>
        <taxon>Bacillati</taxon>
        <taxon>Bacillota</taxon>
        <taxon>Bacilli</taxon>
        <taxon>Bacillales</taxon>
        <taxon>Bacillaceae</taxon>
        <taxon>Falsibacillus</taxon>
    </lineage>
</organism>
<reference evidence="9 10" key="1">
    <citation type="submission" date="2018-10" db="EMBL/GenBank/DDBJ databases">
        <title>Falsibacillus sp. genome draft.</title>
        <authorList>
            <person name="Shi S."/>
        </authorList>
    </citation>
    <scope>NUCLEOTIDE SEQUENCE [LARGE SCALE GENOMIC DNA]</scope>
    <source>
        <strain evidence="9 10">GY 10110</strain>
    </source>
</reference>
<dbReference type="PANTHER" id="PTHR33406:SF6">
    <property type="entry name" value="MEMBRANE PROTEIN YDGH-RELATED"/>
    <property type="match status" value="1"/>
</dbReference>
<feature type="transmembrane region" description="Helical" evidence="7">
    <location>
        <begin position="317"/>
        <end position="338"/>
    </location>
</feature>
<keyword evidence="6 7" id="KW-0472">Membrane</keyword>
<dbReference type="PANTHER" id="PTHR33406">
    <property type="entry name" value="MEMBRANE PROTEIN MJ1562-RELATED"/>
    <property type="match status" value="1"/>
</dbReference>
<feature type="transmembrane region" description="Helical" evidence="7">
    <location>
        <begin position="975"/>
        <end position="994"/>
    </location>
</feature>
<feature type="transmembrane region" description="Helical" evidence="7">
    <location>
        <begin position="209"/>
        <end position="230"/>
    </location>
</feature>
<protein>
    <submittedName>
        <fullName evidence="9">MMPL family transporter</fullName>
    </submittedName>
</protein>
<gene>
    <name evidence="9" type="ORF">D9X91_13475</name>
</gene>
<feature type="transmembrane region" description="Helical" evidence="7">
    <location>
        <begin position="873"/>
        <end position="892"/>
    </location>
</feature>
<keyword evidence="4 7" id="KW-0812">Transmembrane</keyword>
<evidence type="ECO:0000256" key="7">
    <source>
        <dbReference type="SAM" id="Phobius"/>
    </source>
</evidence>
<dbReference type="SUPFAM" id="SSF58104">
    <property type="entry name" value="Methyl-accepting chemotaxis protein (MCP) signaling domain"/>
    <property type="match status" value="1"/>
</dbReference>
<evidence type="ECO:0000313" key="9">
    <source>
        <dbReference type="EMBL" id="RLQ94547.1"/>
    </source>
</evidence>
<dbReference type="InterPro" id="IPR050545">
    <property type="entry name" value="Mycobact_MmpL"/>
</dbReference>
<dbReference type="Gene3D" id="1.10.287.950">
    <property type="entry name" value="Methyl-accepting chemotaxis protein"/>
    <property type="match status" value="2"/>
</dbReference>
<evidence type="ECO:0000313" key="10">
    <source>
        <dbReference type="Proteomes" id="UP000276770"/>
    </source>
</evidence>
<keyword evidence="10" id="KW-1185">Reference proteome</keyword>
<feature type="transmembrane region" description="Helical" evidence="7">
    <location>
        <begin position="289"/>
        <end position="311"/>
    </location>
</feature>
<feature type="transmembrane region" description="Helical" evidence="7">
    <location>
        <begin position="933"/>
        <end position="954"/>
    </location>
</feature>
<feature type="transmembrane region" description="Helical" evidence="7">
    <location>
        <begin position="242"/>
        <end position="261"/>
    </location>
</feature>
<comment type="caution">
    <text evidence="9">The sequence shown here is derived from an EMBL/GenBank/DDBJ whole genome shotgun (WGS) entry which is preliminary data.</text>
</comment>
<proteinExistence type="inferred from homology"/>
<feature type="domain" description="SSD" evidence="8">
    <location>
        <begin position="894"/>
        <end position="1029"/>
    </location>
</feature>
<keyword evidence="3" id="KW-1003">Cell membrane</keyword>
<accession>A0A3L7JUG8</accession>
<comment type="similarity">
    <text evidence="2">Belongs to the resistance-nodulation-cell division (RND) (TC 2.A.6) family. MmpL subfamily.</text>
</comment>
<dbReference type="Pfam" id="PF03176">
    <property type="entry name" value="MMPL"/>
    <property type="match status" value="2"/>
</dbReference>
<evidence type="ECO:0000256" key="4">
    <source>
        <dbReference type="ARBA" id="ARBA00022692"/>
    </source>
</evidence>
<evidence type="ECO:0000256" key="1">
    <source>
        <dbReference type="ARBA" id="ARBA00004651"/>
    </source>
</evidence>
<dbReference type="Proteomes" id="UP000276770">
    <property type="component" value="Unassembled WGS sequence"/>
</dbReference>
<dbReference type="PROSITE" id="PS50156">
    <property type="entry name" value="SSD"/>
    <property type="match status" value="2"/>
</dbReference>
<dbReference type="InterPro" id="IPR000731">
    <property type="entry name" value="SSD"/>
</dbReference>
<comment type="subcellular location">
    <subcellularLocation>
        <location evidence="1">Cell membrane</location>
        <topology evidence="1">Multi-pass membrane protein</topology>
    </subcellularLocation>
</comment>
<name>A0A3L7JUG8_9BACI</name>
<dbReference type="InterPro" id="IPR004869">
    <property type="entry name" value="MMPL_dom"/>
</dbReference>
<evidence type="ECO:0000256" key="3">
    <source>
        <dbReference type="ARBA" id="ARBA00022475"/>
    </source>
</evidence>
<evidence type="ECO:0000259" key="8">
    <source>
        <dbReference type="PROSITE" id="PS50156"/>
    </source>
</evidence>
<dbReference type="Gene3D" id="1.20.1640.10">
    <property type="entry name" value="Multidrug efflux transporter AcrB transmembrane domain"/>
    <property type="match status" value="2"/>
</dbReference>
<dbReference type="GO" id="GO:0005886">
    <property type="term" value="C:plasma membrane"/>
    <property type="evidence" value="ECO:0007669"/>
    <property type="project" value="UniProtKB-SubCell"/>
</dbReference>
<dbReference type="EMBL" id="RCVZ01000009">
    <property type="protein sequence ID" value="RLQ94547.1"/>
    <property type="molecule type" value="Genomic_DNA"/>
</dbReference>
<sequence length="1046" mass="115396">MRCRKVKRLLKVRWLIAAIWLAAVVFLAISRPDVGTLVREKGQPKIPDNYSSVQAKHLLNKFNDHAKSAKSMDVIVVFHEKKKMTSEQIDNVKEQVQKLKKDGDELGVIRNLNSFDQPESKNQLVSKDGTTIMDVLTVDKKDRSTNEVREDFEKELKGSDVPVYLTGNELINEDQIKTSQSGVKKTESITIILIIVILIIVFRSPITPIISLLTVGVSYIVSFILVTLLVKYMDFPFSSITQTFMILVLFGIGTDYNILLLSRYKEELSKGGGKLDAISATYRTAGKTVFFSGLAVLVGFSILVLAEFSIFRAATAVAIGVLILIVTLYSLLPIFMSIMGKWMFWPMKEARGHSENRLWGALGRFSLRRPFISIIVILLLAVPIILNYQNALSFNSLKEVDPSYESVKGFDILSDAFSPGKAMPLTVVVSSEKKMDSNDRLSDIDELTQKISEVDGVSKVYGPTRPKGEKIEQFYIQDQLGSIDQGLDKSNKGIEDISNGWKDVQKQLSSSSSDNPNAGIDKLVKSTSDMTDNLHAVSGALEKVNNGIASGAQGAEQIQGALGQLAQKSNELNDSTIQLLSSYRKLQSGYSELSTRYASFQSQFSTLKNISGQMQNSIAALKSGHPELQNDPNMRSLESNAKQLGMLSDKMAGAMKQLNTQMNTLNQSFKKADEGLTALTNGQEELSKANAKIQESSGELANGLKSGSNGQKQIVQNLGKMENGLVQINNGQKQLQDKLSGLSSQMQGLDQGLTKSIDGLNQVSSGLESTSDYFKEVEKKNVTSSVFYVPEDAKNGDFQKSLDAYMTKDRKDFKLTVELTKDPYSKEAIHVVDNIQKELNQELDSSHLKGSKTGIGGVSSINRDLDSMSSKDFSRTVMLMLIGIFLILIIILRRFWIPVFIIISLVGSYFTAISITEWIIVSLTGKEGLSWTVPFFAFIMIVALGVDYSIFLMLRYKEHENMPPKEGLLLAMKRIGGVVISAAIILCGTFAAVYPSGVPALVQIASIVIIALLLLAFGCLPIFIPALMAIQLKWTRSDTRMEDRGK</sequence>
<evidence type="ECO:0000256" key="6">
    <source>
        <dbReference type="ARBA" id="ARBA00023136"/>
    </source>
</evidence>
<feature type="domain" description="SSD" evidence="8">
    <location>
        <begin position="209"/>
        <end position="341"/>
    </location>
</feature>
<feature type="transmembrane region" description="Helical" evidence="7">
    <location>
        <begin position="1000"/>
        <end position="1030"/>
    </location>
</feature>
<feature type="transmembrane region" description="Helical" evidence="7">
    <location>
        <begin position="371"/>
        <end position="388"/>
    </location>
</feature>